<dbReference type="EMBL" id="JABRWO010000010">
    <property type="protein sequence ID" value="MBA2116518.1"/>
    <property type="molecule type" value="Genomic_DNA"/>
</dbReference>
<feature type="transmembrane region" description="Helical" evidence="1">
    <location>
        <begin position="229"/>
        <end position="245"/>
    </location>
</feature>
<comment type="caution">
    <text evidence="2">The sequence shown here is derived from an EMBL/GenBank/DDBJ whole genome shotgun (WGS) entry which is preliminary data.</text>
</comment>
<dbReference type="AlphaFoldDB" id="A0A7V8V7U9"/>
<feature type="transmembrane region" description="Helical" evidence="1">
    <location>
        <begin position="194"/>
        <end position="217"/>
    </location>
</feature>
<gene>
    <name evidence="2" type="ORF">HOV93_37090</name>
</gene>
<evidence type="ECO:0000313" key="2">
    <source>
        <dbReference type="EMBL" id="MBA2116518.1"/>
    </source>
</evidence>
<accession>A0A7V8V7U9</accession>
<dbReference type="RefSeq" id="WP_207397919.1">
    <property type="nucleotide sequence ID" value="NZ_JABRWO010000010.1"/>
</dbReference>
<feature type="transmembrane region" description="Helical" evidence="1">
    <location>
        <begin position="133"/>
        <end position="156"/>
    </location>
</feature>
<organism evidence="2 3">
    <name type="scientific">Bremerella alba</name>
    <dbReference type="NCBI Taxonomy" id="980252"/>
    <lineage>
        <taxon>Bacteria</taxon>
        <taxon>Pseudomonadati</taxon>
        <taxon>Planctomycetota</taxon>
        <taxon>Planctomycetia</taxon>
        <taxon>Pirellulales</taxon>
        <taxon>Pirellulaceae</taxon>
        <taxon>Bremerella</taxon>
    </lineage>
</organism>
<reference evidence="2 3" key="1">
    <citation type="submission" date="2020-05" db="EMBL/GenBank/DDBJ databases">
        <title>Bremerella alba sp. nov., a novel planctomycete isolated from the surface of the macroalga Fucus spiralis.</title>
        <authorList>
            <person name="Godinho O."/>
            <person name="Botelho R."/>
            <person name="Albuquerque L."/>
            <person name="Wiegand S."/>
            <person name="Da Costa M.S."/>
            <person name="Lobo-Da-Cunha A."/>
            <person name="Jogler C."/>
            <person name="Lage O.M."/>
        </authorList>
    </citation>
    <scope>NUCLEOTIDE SEQUENCE [LARGE SCALE GENOMIC DNA]</scope>
    <source>
        <strain evidence="2 3">FF15</strain>
    </source>
</reference>
<sequence length="252" mass="28521">MASEDPRRPEADNPFQSPSVVTNADAVDIKVAAPSGALVLICAVFCATIKLVLYISFLGFSTENFFAYGILIFTGGVYGIGVAWLIHVVRTRQFALMMPGHWRLIAASTALITEVFTMALFHVQDLATGETDFFYVDLFFSGLGHLLAAIFYLLVINYNQERGIWRTYAWLAMIYYFLMAFLYPMLIGDLMGHLFIPLLVIQRLLTLALLCACLTGIVNDYRRRTPRDMYHYLGLVLGFALVWFSETELFQF</sequence>
<evidence type="ECO:0000256" key="1">
    <source>
        <dbReference type="SAM" id="Phobius"/>
    </source>
</evidence>
<keyword evidence="1" id="KW-0812">Transmembrane</keyword>
<feature type="transmembrane region" description="Helical" evidence="1">
    <location>
        <begin position="168"/>
        <end position="188"/>
    </location>
</feature>
<protein>
    <submittedName>
        <fullName evidence="2">Uncharacterized protein</fullName>
    </submittedName>
</protein>
<keyword evidence="1" id="KW-0472">Membrane</keyword>
<proteinExistence type="predicted"/>
<keyword evidence="3" id="KW-1185">Reference proteome</keyword>
<name>A0A7V8V7U9_9BACT</name>
<dbReference type="Proteomes" id="UP000551616">
    <property type="component" value="Unassembled WGS sequence"/>
</dbReference>
<keyword evidence="1" id="KW-1133">Transmembrane helix</keyword>
<feature type="transmembrane region" description="Helical" evidence="1">
    <location>
        <begin position="65"/>
        <end position="89"/>
    </location>
</feature>
<feature type="transmembrane region" description="Helical" evidence="1">
    <location>
        <begin position="101"/>
        <end position="121"/>
    </location>
</feature>
<evidence type="ECO:0000313" key="3">
    <source>
        <dbReference type="Proteomes" id="UP000551616"/>
    </source>
</evidence>
<feature type="transmembrane region" description="Helical" evidence="1">
    <location>
        <begin position="37"/>
        <end position="59"/>
    </location>
</feature>